<comment type="caution">
    <text evidence="1">The sequence shown here is derived from an EMBL/GenBank/DDBJ whole genome shotgun (WGS) entry which is preliminary data.</text>
</comment>
<dbReference type="AlphaFoldDB" id="A0A4Y2X9R3"/>
<dbReference type="EMBL" id="BGPR01073977">
    <property type="protein sequence ID" value="GBO46354.1"/>
    <property type="molecule type" value="Genomic_DNA"/>
</dbReference>
<organism evidence="1 3">
    <name type="scientific">Araneus ventricosus</name>
    <name type="common">Orbweaver spider</name>
    <name type="synonym">Epeira ventricosa</name>
    <dbReference type="NCBI Taxonomy" id="182803"/>
    <lineage>
        <taxon>Eukaryota</taxon>
        <taxon>Metazoa</taxon>
        <taxon>Ecdysozoa</taxon>
        <taxon>Arthropoda</taxon>
        <taxon>Chelicerata</taxon>
        <taxon>Arachnida</taxon>
        <taxon>Araneae</taxon>
        <taxon>Araneomorphae</taxon>
        <taxon>Entelegynae</taxon>
        <taxon>Araneoidea</taxon>
        <taxon>Araneidae</taxon>
        <taxon>Araneus</taxon>
    </lineage>
</organism>
<proteinExistence type="predicted"/>
<protein>
    <submittedName>
        <fullName evidence="1">Uncharacterized protein</fullName>
    </submittedName>
</protein>
<evidence type="ECO:0000313" key="1">
    <source>
        <dbReference type="EMBL" id="GBO46353.1"/>
    </source>
</evidence>
<name>A0A4Y2X9R3_ARAVE</name>
<evidence type="ECO:0000313" key="3">
    <source>
        <dbReference type="Proteomes" id="UP000499080"/>
    </source>
</evidence>
<dbReference type="Proteomes" id="UP000499080">
    <property type="component" value="Unassembled WGS sequence"/>
</dbReference>
<evidence type="ECO:0000313" key="2">
    <source>
        <dbReference type="EMBL" id="GBO46354.1"/>
    </source>
</evidence>
<gene>
    <name evidence="1" type="ORF">AVEN_231612_1</name>
    <name evidence="2" type="ORF">AVEN_88288_1</name>
</gene>
<sequence length="99" mass="10884">MWRVRVTSRVVASNQVASESHLSSTASNHVVSESHLSSYGIESCADLHWESASLQQICHDKSASVNRVCSKLTQASKSPWDEVAANLHCKLIANYSKNK</sequence>
<accession>A0A4Y2X9R3</accession>
<dbReference type="EMBL" id="BGPR01073976">
    <property type="protein sequence ID" value="GBO46353.1"/>
    <property type="molecule type" value="Genomic_DNA"/>
</dbReference>
<keyword evidence="3" id="KW-1185">Reference proteome</keyword>
<reference evidence="1 3" key="1">
    <citation type="journal article" date="2019" name="Sci. Rep.">
        <title>Orb-weaving spider Araneus ventricosus genome elucidates the spidroin gene catalogue.</title>
        <authorList>
            <person name="Kono N."/>
            <person name="Nakamura H."/>
            <person name="Ohtoshi R."/>
            <person name="Moran D.A.P."/>
            <person name="Shinohara A."/>
            <person name="Yoshida Y."/>
            <person name="Fujiwara M."/>
            <person name="Mori M."/>
            <person name="Tomita M."/>
            <person name="Arakawa K."/>
        </authorList>
    </citation>
    <scope>NUCLEOTIDE SEQUENCE [LARGE SCALE GENOMIC DNA]</scope>
</reference>
<feature type="non-terminal residue" evidence="1">
    <location>
        <position position="99"/>
    </location>
</feature>